<dbReference type="PANTHER" id="PTHR36832:SF1">
    <property type="entry name" value="SLR1174 PROTEIN"/>
    <property type="match status" value="1"/>
</dbReference>
<feature type="transmembrane region" description="Helical" evidence="1">
    <location>
        <begin position="114"/>
        <end position="135"/>
    </location>
</feature>
<feature type="transmembrane region" description="Helical" evidence="1">
    <location>
        <begin position="212"/>
        <end position="230"/>
    </location>
</feature>
<dbReference type="EMBL" id="QGLG01000002">
    <property type="protein sequence ID" value="PXY85333.1"/>
    <property type="molecule type" value="Genomic_DNA"/>
</dbReference>
<gene>
    <name evidence="2" type="ORF">DK873_08875</name>
</gene>
<dbReference type="PANTHER" id="PTHR36832">
    <property type="entry name" value="SLR1174 PROTEIN-RELATED"/>
    <property type="match status" value="1"/>
</dbReference>
<evidence type="ECO:0000313" key="2">
    <source>
        <dbReference type="EMBL" id="PXY85333.1"/>
    </source>
</evidence>
<proteinExistence type="predicted"/>
<keyword evidence="1" id="KW-0472">Membrane</keyword>
<feature type="transmembrane region" description="Helical" evidence="1">
    <location>
        <begin position="187"/>
        <end position="205"/>
    </location>
</feature>
<reference evidence="2 3" key="1">
    <citation type="submission" date="2018-05" db="EMBL/GenBank/DDBJ databases">
        <title>Reference genomes for bee gut microbiota database.</title>
        <authorList>
            <person name="Ellegaard K.M."/>
        </authorList>
    </citation>
    <scope>NUCLEOTIDE SEQUENCE [LARGE SCALE GENOMIC DNA]</scope>
    <source>
        <strain evidence="2 3">ESL0184</strain>
    </source>
</reference>
<evidence type="ECO:0000256" key="1">
    <source>
        <dbReference type="SAM" id="Phobius"/>
    </source>
</evidence>
<evidence type="ECO:0000313" key="3">
    <source>
        <dbReference type="Proteomes" id="UP000247698"/>
    </source>
</evidence>
<name>A0ABX5N7J2_9LACO</name>
<dbReference type="Proteomes" id="UP000247698">
    <property type="component" value="Unassembled WGS sequence"/>
</dbReference>
<feature type="transmembrane region" description="Helical" evidence="1">
    <location>
        <begin position="242"/>
        <end position="260"/>
    </location>
</feature>
<keyword evidence="1" id="KW-1133">Transmembrane helix</keyword>
<keyword evidence="1" id="KW-0812">Transmembrane</keyword>
<feature type="transmembrane region" description="Helical" evidence="1">
    <location>
        <begin position="147"/>
        <end position="167"/>
    </location>
</feature>
<dbReference type="Pfam" id="PF06182">
    <property type="entry name" value="ABC2_membrane_6"/>
    <property type="match status" value="1"/>
</dbReference>
<protein>
    <submittedName>
        <fullName evidence="2">ABC transporter permease</fullName>
    </submittedName>
</protein>
<keyword evidence="3" id="KW-1185">Reference proteome</keyword>
<dbReference type="InterPro" id="IPR010390">
    <property type="entry name" value="ABC-2_transporter-like"/>
</dbReference>
<sequence>MPRRFKKYTPFISAGLKISLSYRLDFICYRLGDILEAVVTYFLWISIFNSSNAVTIGGFSIQQMKLYVFLSFFVSVITKTGVSDNIGEEVKDGSISMRLLKPINFVDTYLFSEIGIKLLQIIMLAVPIFGGILIFQSMNPSSVPVNFLNILFFAFSAILSYFINFYFNVCFGFTAFVSKNLWGARVMKQAIIAFMSGSLIPLSFFPKIIATVLQIFPFGSFVYTPVMIYLGKYQELELLEVLGIQLFWTLAFYLLSRFIWSVVISKLTIQGG</sequence>
<organism evidence="2 3">
    <name type="scientific">Lactobacillus melliventris</name>
    <dbReference type="NCBI Taxonomy" id="1218507"/>
    <lineage>
        <taxon>Bacteria</taxon>
        <taxon>Bacillati</taxon>
        <taxon>Bacillota</taxon>
        <taxon>Bacilli</taxon>
        <taxon>Lactobacillales</taxon>
        <taxon>Lactobacillaceae</taxon>
        <taxon>Lactobacillus</taxon>
    </lineage>
</organism>
<accession>A0ABX5N7J2</accession>
<comment type="caution">
    <text evidence="2">The sequence shown here is derived from an EMBL/GenBank/DDBJ whole genome shotgun (WGS) entry which is preliminary data.</text>
</comment>